<dbReference type="AlphaFoldDB" id="A0A2P2EAU5"/>
<sequence length="325" mass="34952">MQFQVDTEIWPLKGVFRIARGARTHAQVVTIRLADKGCVGRGECVPYARYQEDCESVVAQLEAVRAEIEAGITLEDCQDLLPPGAARNALDCALWDLRAKSEGRPVWELAGLPQPKPVVTAFTISLDTPEAMTNAALAAKGRPILKVKIGGDHDLDCVRAVAKARPDARLIVDANEGMAPDTLPGLLSEARSLHIDVVEQPFAARKDSKLGQMAAPIAICADESFHTSADIEHLVQNYDAVNVKLDKTGGFTEALKSIREAKAAGLRVMMGCMVGTSLVTAPAVLLAQLVDWVDLDGPLLLDKDREPGLVYEGSILHPPAPDLWG</sequence>
<dbReference type="SFLD" id="SFLDF00010">
    <property type="entry name" value="dipeptide_epimerase"/>
    <property type="match status" value="1"/>
</dbReference>
<dbReference type="Proteomes" id="UP000245086">
    <property type="component" value="Unassembled WGS sequence"/>
</dbReference>
<dbReference type="InterPro" id="IPR034593">
    <property type="entry name" value="DgoD-like"/>
</dbReference>
<dbReference type="CDD" id="cd03319">
    <property type="entry name" value="L-Ala-DL-Glu_epimerase"/>
    <property type="match status" value="1"/>
</dbReference>
<dbReference type="Gene3D" id="3.30.390.10">
    <property type="entry name" value="Enolase-like, N-terminal domain"/>
    <property type="match status" value="1"/>
</dbReference>
<evidence type="ECO:0000256" key="3">
    <source>
        <dbReference type="ARBA" id="ARBA00022842"/>
    </source>
</evidence>
<protein>
    <recommendedName>
        <fullName evidence="7">Dipeptide epimerase</fullName>
        <ecNumber evidence="7">5.1.1.-</ecNumber>
    </recommendedName>
</protein>
<dbReference type="SMART" id="SM00922">
    <property type="entry name" value="MR_MLE"/>
    <property type="match status" value="1"/>
</dbReference>
<dbReference type="EC" id="5.1.1.-" evidence="7"/>
<feature type="binding site" evidence="6">
    <location>
        <position position="222"/>
    </location>
    <ligand>
        <name>Mg(2+)</name>
        <dbReference type="ChEBI" id="CHEBI:18420"/>
    </ligand>
</feature>
<feature type="binding site" evidence="6">
    <location>
        <position position="173"/>
    </location>
    <ligand>
        <name>Mg(2+)</name>
        <dbReference type="ChEBI" id="CHEBI:18420"/>
    </ligand>
</feature>
<dbReference type="NCBIfam" id="NF042940">
    <property type="entry name" value="racemase_DgcA"/>
    <property type="match status" value="1"/>
</dbReference>
<feature type="active site" description="Proton acceptor; specific for (R)-substrate epimerization" evidence="5">
    <location>
        <position position="148"/>
    </location>
</feature>
<dbReference type="PANTHER" id="PTHR48080">
    <property type="entry name" value="D-GALACTONATE DEHYDRATASE-RELATED"/>
    <property type="match status" value="1"/>
</dbReference>
<evidence type="ECO:0000259" key="8">
    <source>
        <dbReference type="SMART" id="SM00922"/>
    </source>
</evidence>
<dbReference type="GO" id="GO:0046872">
    <property type="term" value="F:metal ion binding"/>
    <property type="evidence" value="ECO:0007669"/>
    <property type="project" value="UniProtKB-KW"/>
</dbReference>
<dbReference type="InterPro" id="IPR034603">
    <property type="entry name" value="Dipeptide_epimerase"/>
</dbReference>
<dbReference type="SFLD" id="SFLDS00001">
    <property type="entry name" value="Enolase"/>
    <property type="match status" value="1"/>
</dbReference>
<evidence type="ECO:0000313" key="10">
    <source>
        <dbReference type="Proteomes" id="UP000245086"/>
    </source>
</evidence>
<dbReference type="OrthoDB" id="9782675at2"/>
<feature type="active site" description="Proton acceptor; specific for (S)-substrate epimerization" evidence="5">
    <location>
        <position position="244"/>
    </location>
</feature>
<dbReference type="Gene3D" id="3.20.20.120">
    <property type="entry name" value="Enolase-like C-terminal domain"/>
    <property type="match status" value="1"/>
</dbReference>
<evidence type="ECO:0000256" key="5">
    <source>
        <dbReference type="PIRSR" id="PIRSR634603-1"/>
    </source>
</evidence>
<evidence type="ECO:0000256" key="6">
    <source>
        <dbReference type="PIRSR" id="PIRSR634603-3"/>
    </source>
</evidence>
<evidence type="ECO:0000256" key="1">
    <source>
        <dbReference type="ARBA" id="ARBA00008031"/>
    </source>
</evidence>
<feature type="binding site" evidence="6">
    <location>
        <position position="199"/>
    </location>
    <ligand>
        <name>Mg(2+)</name>
        <dbReference type="ChEBI" id="CHEBI:18420"/>
    </ligand>
</feature>
<dbReference type="InterPro" id="IPR029017">
    <property type="entry name" value="Enolase-like_N"/>
</dbReference>
<dbReference type="Pfam" id="PF02746">
    <property type="entry name" value="MR_MLE_N"/>
    <property type="match status" value="1"/>
</dbReference>
<dbReference type="InterPro" id="IPR036849">
    <property type="entry name" value="Enolase-like_C_sf"/>
</dbReference>
<evidence type="ECO:0000256" key="4">
    <source>
        <dbReference type="ARBA" id="ARBA00023235"/>
    </source>
</evidence>
<dbReference type="InterPro" id="IPR029065">
    <property type="entry name" value="Enolase_C-like"/>
</dbReference>
<dbReference type="EMBL" id="BFBR01000005">
    <property type="protein sequence ID" value="GBF58163.1"/>
    <property type="molecule type" value="Genomic_DNA"/>
</dbReference>
<proteinExistence type="inferred from homology"/>
<comment type="caution">
    <text evidence="9">The sequence shown here is derived from an EMBL/GenBank/DDBJ whole genome shotgun (WGS) entry which is preliminary data.</text>
</comment>
<dbReference type="GO" id="GO:0016855">
    <property type="term" value="F:racemase and epimerase activity, acting on amino acids and derivatives"/>
    <property type="evidence" value="ECO:0007669"/>
    <property type="project" value="UniProtKB-UniRule"/>
</dbReference>
<dbReference type="SFLD" id="SFLDG00180">
    <property type="entry name" value="muconate_cycloisomerase"/>
    <property type="match status" value="1"/>
</dbReference>
<dbReference type="Pfam" id="PF13378">
    <property type="entry name" value="MR_MLE_C"/>
    <property type="match status" value="1"/>
</dbReference>
<dbReference type="SUPFAM" id="SSF54826">
    <property type="entry name" value="Enolase N-terminal domain-like"/>
    <property type="match status" value="1"/>
</dbReference>
<keyword evidence="3 6" id="KW-0460">Magnesium</keyword>
<gene>
    <name evidence="9" type="primary">ycjG</name>
    <name evidence="9" type="ORF">PbB2_01835</name>
</gene>
<evidence type="ECO:0000313" key="9">
    <source>
        <dbReference type="EMBL" id="GBF58163.1"/>
    </source>
</evidence>
<dbReference type="SUPFAM" id="SSF51604">
    <property type="entry name" value="Enolase C-terminal domain-like"/>
    <property type="match status" value="1"/>
</dbReference>
<keyword evidence="4 7" id="KW-0413">Isomerase</keyword>
<organism evidence="9 10">
    <name type="scientific">Candidatus Phycosocius bacilliformis</name>
    <dbReference type="NCBI Taxonomy" id="1445552"/>
    <lineage>
        <taxon>Bacteria</taxon>
        <taxon>Pseudomonadati</taxon>
        <taxon>Pseudomonadota</taxon>
        <taxon>Alphaproteobacteria</taxon>
        <taxon>Caulobacterales</taxon>
        <taxon>Caulobacterales incertae sedis</taxon>
        <taxon>Candidatus Phycosocius</taxon>
    </lineage>
</organism>
<accession>A0A2P2EAU5</accession>
<reference evidence="9 10" key="1">
    <citation type="journal article" date="2018" name="Genome Announc.">
        <title>Draft Genome Sequence of "Candidatus Phycosocius bacilliformis," an Alphaproteobacterial Ectosymbiont of the Hydrocarbon-Producing Green Alga Botryococcus braunii.</title>
        <authorList>
            <person name="Tanabe Y."/>
            <person name="Yamaguchi H."/>
            <person name="Watanabe M.M."/>
        </authorList>
    </citation>
    <scope>NUCLEOTIDE SEQUENCE [LARGE SCALE GENOMIC DNA]</scope>
    <source>
        <strain evidence="9 10">BOTRYCO-2</strain>
    </source>
</reference>
<keyword evidence="2 6" id="KW-0479">Metal-binding</keyword>
<dbReference type="InterPro" id="IPR013341">
    <property type="entry name" value="Mandelate_racemase_N_dom"/>
</dbReference>
<feature type="domain" description="Mandelate racemase/muconate lactonizing enzyme C-terminal" evidence="8">
    <location>
        <begin position="129"/>
        <end position="220"/>
    </location>
</feature>
<comment type="cofactor">
    <cofactor evidence="6 7">
        <name>Mg(2+)</name>
        <dbReference type="ChEBI" id="CHEBI:18420"/>
    </cofactor>
    <text evidence="6 7">Binds 1 Mg(2+) ion per subunit.</text>
</comment>
<evidence type="ECO:0000256" key="2">
    <source>
        <dbReference type="ARBA" id="ARBA00022723"/>
    </source>
</evidence>
<evidence type="ECO:0000256" key="7">
    <source>
        <dbReference type="RuleBase" id="RU366006"/>
    </source>
</evidence>
<keyword evidence="10" id="KW-1185">Reference proteome</keyword>
<comment type="similarity">
    <text evidence="1 7">Belongs to the mandelate racemase/muconate lactonizing enzyme family.</text>
</comment>
<dbReference type="InterPro" id="IPR013342">
    <property type="entry name" value="Mandelate_racemase_C"/>
</dbReference>
<dbReference type="PANTHER" id="PTHR48080:SF3">
    <property type="entry name" value="ENOLASE SUPERFAMILY MEMBER DDB_G0284701"/>
    <property type="match status" value="1"/>
</dbReference>
<dbReference type="RefSeq" id="WP_108985026.1">
    <property type="nucleotide sequence ID" value="NZ_BFBR01000005.1"/>
</dbReference>
<name>A0A2P2EAU5_9PROT</name>